<name>A0AAI9K302_9FIRM</name>
<feature type="domain" description="DNA polymerase III beta sliding clamp N-terminal" evidence="11">
    <location>
        <begin position="1"/>
        <end position="119"/>
    </location>
</feature>
<dbReference type="GO" id="GO:0005737">
    <property type="term" value="C:cytoplasm"/>
    <property type="evidence" value="ECO:0007669"/>
    <property type="project" value="UniProtKB-SubCell"/>
</dbReference>
<dbReference type="GO" id="GO:0003887">
    <property type="term" value="F:DNA-directed DNA polymerase activity"/>
    <property type="evidence" value="ECO:0007669"/>
    <property type="project" value="UniProtKB-UniRule"/>
</dbReference>
<dbReference type="InterPro" id="IPR046938">
    <property type="entry name" value="DNA_clamp_sf"/>
</dbReference>
<evidence type="ECO:0000256" key="7">
    <source>
        <dbReference type="ARBA" id="ARBA00022705"/>
    </source>
</evidence>
<evidence type="ECO:0000259" key="11">
    <source>
        <dbReference type="Pfam" id="PF00712"/>
    </source>
</evidence>
<evidence type="ECO:0000256" key="3">
    <source>
        <dbReference type="ARBA" id="ARBA00021035"/>
    </source>
</evidence>
<dbReference type="SMART" id="SM00480">
    <property type="entry name" value="POL3Bc"/>
    <property type="match status" value="1"/>
</dbReference>
<dbReference type="Proteomes" id="UP000660047">
    <property type="component" value="Unassembled WGS sequence"/>
</dbReference>
<dbReference type="CDD" id="cd00140">
    <property type="entry name" value="beta_clamp"/>
    <property type="match status" value="1"/>
</dbReference>
<proteinExistence type="inferred from homology"/>
<comment type="function">
    <text evidence="10">Confers DNA tethering and processivity to DNA polymerases and other proteins. Acts as a clamp, forming a ring around DNA (a reaction catalyzed by the clamp-loading complex) which diffuses in an ATP-independent manner freely and bidirectionally along dsDNA. Initially characterized for its ability to contact the catalytic subunit of DNA polymerase III (Pol III), a complex, multichain enzyme responsible for most of the replicative synthesis in bacteria; Pol III exhibits 3'-5' exonuclease proofreading activity. The beta chain is required for initiation of replication as well as for processivity of DNA replication.</text>
</comment>
<evidence type="ECO:0000259" key="12">
    <source>
        <dbReference type="Pfam" id="PF02767"/>
    </source>
</evidence>
<dbReference type="InterPro" id="IPR022635">
    <property type="entry name" value="DNA_polIII_beta_C"/>
</dbReference>
<dbReference type="AlphaFoldDB" id="A0AAI9K302"/>
<evidence type="ECO:0000256" key="4">
    <source>
        <dbReference type="ARBA" id="ARBA00022490"/>
    </source>
</evidence>
<dbReference type="NCBIfam" id="TIGR00663">
    <property type="entry name" value="dnan"/>
    <property type="match status" value="1"/>
</dbReference>
<dbReference type="PANTHER" id="PTHR30478">
    <property type="entry name" value="DNA POLYMERASE III SUBUNIT BETA"/>
    <property type="match status" value="1"/>
</dbReference>
<dbReference type="GO" id="GO:0008408">
    <property type="term" value="F:3'-5' exonuclease activity"/>
    <property type="evidence" value="ECO:0007669"/>
    <property type="project" value="InterPro"/>
</dbReference>
<dbReference type="SUPFAM" id="SSF55979">
    <property type="entry name" value="DNA clamp"/>
    <property type="match status" value="3"/>
</dbReference>
<evidence type="ECO:0000256" key="8">
    <source>
        <dbReference type="ARBA" id="ARBA00022932"/>
    </source>
</evidence>
<accession>A0AAI9K302</accession>
<evidence type="ECO:0000256" key="9">
    <source>
        <dbReference type="ARBA" id="ARBA00023125"/>
    </source>
</evidence>
<keyword evidence="5 10" id="KW-0808">Transferase</keyword>
<dbReference type="InterPro" id="IPR022637">
    <property type="entry name" value="DNA_polIII_beta_cen"/>
</dbReference>
<comment type="similarity">
    <text evidence="2 10">Belongs to the beta sliding clamp family.</text>
</comment>
<dbReference type="GO" id="GO:0003677">
    <property type="term" value="F:DNA binding"/>
    <property type="evidence" value="ECO:0007669"/>
    <property type="project" value="UniProtKB-UniRule"/>
</dbReference>
<keyword evidence="4 10" id="KW-0963">Cytoplasm</keyword>
<evidence type="ECO:0000256" key="1">
    <source>
        <dbReference type="ARBA" id="ARBA00004496"/>
    </source>
</evidence>
<gene>
    <name evidence="14" type="primary">dnaN</name>
    <name evidence="14" type="ORF">COEU31_12980</name>
</gene>
<comment type="subcellular location">
    <subcellularLocation>
        <location evidence="1 10">Cytoplasm</location>
    </subcellularLocation>
</comment>
<comment type="subunit">
    <text evidence="10">Forms a ring-shaped head-to-tail homodimer around DNA.</text>
</comment>
<dbReference type="RefSeq" id="WP_022217382.1">
    <property type="nucleotide sequence ID" value="NZ_BLYL01000006.1"/>
</dbReference>
<evidence type="ECO:0000259" key="13">
    <source>
        <dbReference type="Pfam" id="PF02768"/>
    </source>
</evidence>
<protein>
    <recommendedName>
        <fullName evidence="3 10">Beta sliding clamp</fullName>
    </recommendedName>
</protein>
<dbReference type="GO" id="GO:0006271">
    <property type="term" value="P:DNA strand elongation involved in DNA replication"/>
    <property type="evidence" value="ECO:0007669"/>
    <property type="project" value="TreeGrafter"/>
</dbReference>
<feature type="domain" description="DNA polymerase III beta sliding clamp central" evidence="12">
    <location>
        <begin position="129"/>
        <end position="241"/>
    </location>
</feature>
<dbReference type="Pfam" id="PF02768">
    <property type="entry name" value="DNA_pol3_beta_3"/>
    <property type="match status" value="1"/>
</dbReference>
<comment type="caution">
    <text evidence="14">The sequence shown here is derived from an EMBL/GenBank/DDBJ whole genome shotgun (WGS) entry which is preliminary data.</text>
</comment>
<keyword evidence="8 10" id="KW-0239">DNA-directed DNA polymerase</keyword>
<evidence type="ECO:0000313" key="14">
    <source>
        <dbReference type="EMBL" id="GFO94252.1"/>
    </source>
</evidence>
<evidence type="ECO:0000256" key="2">
    <source>
        <dbReference type="ARBA" id="ARBA00010752"/>
    </source>
</evidence>
<dbReference type="PANTHER" id="PTHR30478:SF0">
    <property type="entry name" value="BETA SLIDING CLAMP"/>
    <property type="match status" value="1"/>
</dbReference>
<evidence type="ECO:0000256" key="6">
    <source>
        <dbReference type="ARBA" id="ARBA00022695"/>
    </source>
</evidence>
<dbReference type="GO" id="GO:0009360">
    <property type="term" value="C:DNA polymerase III complex"/>
    <property type="evidence" value="ECO:0007669"/>
    <property type="project" value="InterPro"/>
</dbReference>
<organism evidence="14 15">
    <name type="scientific">Coprococcus eutactus</name>
    <dbReference type="NCBI Taxonomy" id="33043"/>
    <lineage>
        <taxon>Bacteria</taxon>
        <taxon>Bacillati</taxon>
        <taxon>Bacillota</taxon>
        <taxon>Clostridia</taxon>
        <taxon>Lachnospirales</taxon>
        <taxon>Lachnospiraceae</taxon>
        <taxon>Coprococcus</taxon>
    </lineage>
</organism>
<dbReference type="PIRSF" id="PIRSF000804">
    <property type="entry name" value="DNA_pol_III_b"/>
    <property type="match status" value="1"/>
</dbReference>
<feature type="domain" description="DNA polymerase III beta sliding clamp C-terminal" evidence="13">
    <location>
        <begin position="251"/>
        <end position="363"/>
    </location>
</feature>
<dbReference type="Pfam" id="PF00712">
    <property type="entry name" value="DNA_pol3_beta"/>
    <property type="match status" value="1"/>
</dbReference>
<keyword evidence="6 10" id="KW-0548">Nucleotidyltransferase</keyword>
<evidence type="ECO:0000256" key="5">
    <source>
        <dbReference type="ARBA" id="ARBA00022679"/>
    </source>
</evidence>
<reference evidence="14" key="1">
    <citation type="submission" date="2020-06" db="EMBL/GenBank/DDBJ databases">
        <title>Characterization of fructooligosaccharide metabolism and fructooligosaccharide-degrading enzymes in human commensal butyrate producers.</title>
        <authorList>
            <person name="Tanno H."/>
            <person name="Fujii T."/>
            <person name="Hirano K."/>
            <person name="Maeno S."/>
            <person name="Tonozuka T."/>
            <person name="Sakamoto M."/>
            <person name="Ohkuma M."/>
            <person name="Tochio T."/>
            <person name="Endo A."/>
        </authorList>
    </citation>
    <scope>NUCLEOTIDE SEQUENCE</scope>
    <source>
        <strain evidence="14">JCM 31265</strain>
    </source>
</reference>
<keyword evidence="9" id="KW-0238">DNA-binding</keyword>
<dbReference type="Gene3D" id="3.10.150.10">
    <property type="entry name" value="DNA Polymerase III, subunit A, domain 2"/>
    <property type="match status" value="2"/>
</dbReference>
<dbReference type="InterPro" id="IPR001001">
    <property type="entry name" value="DNA_polIII_beta"/>
</dbReference>
<evidence type="ECO:0000256" key="10">
    <source>
        <dbReference type="PIRNR" id="PIRNR000804"/>
    </source>
</evidence>
<keyword evidence="7 10" id="KW-0235">DNA replication</keyword>
<evidence type="ECO:0000313" key="15">
    <source>
        <dbReference type="Proteomes" id="UP000660047"/>
    </source>
</evidence>
<dbReference type="EMBL" id="BLYL01000006">
    <property type="protein sequence ID" value="GFO94252.1"/>
    <property type="molecule type" value="Genomic_DNA"/>
</dbReference>
<dbReference type="Pfam" id="PF02767">
    <property type="entry name" value="DNA_pol3_beta_2"/>
    <property type="match status" value="1"/>
</dbReference>
<sequence>MKISIRKSNLLQGINIVSKAVSNKTTHPILSCILVEAAGGVIKLTANDMEIGIESYVDGTVIEDGKVALEAKLFSDFIRKLPDSDITIESDKDSKTLIKCERLEFNIPGKSGEDFSNLPVVSKDKFITISQFALREVINQTIFSISDNENNKLMTGELFEVSNNKLSVVSLDGHRISIRYIELKGDNSDIKVVVPGKSLSDISKIMNGGVDDPVNIYFTDNNILFEFDNTKVVSRLIEGEYFRISHMLSVDYQIKMKINKREFLDSLDRATLLIKDSDKKPIRLSIDDRTLGLKISSLIGSLNEEIDIEKEGNNLVIGFNPKLIIDALRVIDDENVTIYFNNTKSPCVIKDDAETYIYLILPMGINEE</sequence>
<dbReference type="InterPro" id="IPR022634">
    <property type="entry name" value="DNA_polIII_beta_N"/>
</dbReference>